<feature type="domain" description="WCX" evidence="2">
    <location>
        <begin position="246"/>
        <end position="318"/>
    </location>
</feature>
<protein>
    <submittedName>
        <fullName evidence="3">Uncharacterized protein</fullName>
    </submittedName>
</protein>
<dbReference type="OrthoDB" id="86031at2"/>
<dbReference type="InterPro" id="IPR026881">
    <property type="entry name" value="WYL_dom"/>
</dbReference>
<accession>A0A1F2PJW8</accession>
<reference evidence="3 4" key="1">
    <citation type="submission" date="2015-09" db="EMBL/GenBank/DDBJ databases">
        <title>Genome sequence of Acetobacterium wieringae DSM 1911.</title>
        <authorList>
            <person name="Poehlein A."/>
            <person name="Bengelsdorf F.R."/>
            <person name="Schiel-Bengelsdorf B."/>
            <person name="Duerre P."/>
            <person name="Daniel R."/>
        </authorList>
    </citation>
    <scope>NUCLEOTIDE SEQUENCE [LARGE SCALE GENOMIC DNA]</scope>
    <source>
        <strain evidence="3 4">DSM 1911</strain>
    </source>
</reference>
<dbReference type="PANTHER" id="PTHR34580:SF1">
    <property type="entry name" value="PROTEIN PAFC"/>
    <property type="match status" value="1"/>
</dbReference>
<evidence type="ECO:0000259" key="1">
    <source>
        <dbReference type="Pfam" id="PF13280"/>
    </source>
</evidence>
<evidence type="ECO:0000313" key="4">
    <source>
        <dbReference type="Proteomes" id="UP000176244"/>
    </source>
</evidence>
<dbReference type="STRING" id="52694.ACWI_09480"/>
<dbReference type="AlphaFoldDB" id="A0A1F2PJW8"/>
<sequence length="326" mass="38508">MKSQHDKKKTARILAIYDQIIRGEIVNKQKWAEKQKVTDKTIQRHLQEIEAYLQELYPESEVAYDRKRQGHRLYREGSMALSDHDIFAVAKVLLDARAFSENEMEEILDHLLRLSYNRKAIEVAIGNERQFYQPVKHGQDLIERIWFFSQSVQKQQVLDVQYQKQDGTVKAYKINPLGLMFNEYYFYVIAEINGKENPVSLVFRLDRFINYAFCEGDQRFTIDYGNRFKEGEFREQIQFMYTGELTTIRFRFFGPSLEAVLDRLPTAKVEKTEDGVTTLSARVYGEGVKKWLLSQGDWVEVLSPPSYRKEMVEMIERMRGKYGEEK</sequence>
<evidence type="ECO:0000313" key="3">
    <source>
        <dbReference type="EMBL" id="OFV71643.1"/>
    </source>
</evidence>
<dbReference type="PROSITE" id="PS52050">
    <property type="entry name" value="WYL"/>
    <property type="match status" value="1"/>
</dbReference>
<dbReference type="Proteomes" id="UP000176244">
    <property type="component" value="Unassembled WGS sequence"/>
</dbReference>
<dbReference type="Pfam" id="PF13280">
    <property type="entry name" value="WYL"/>
    <property type="match status" value="1"/>
</dbReference>
<dbReference type="EMBL" id="LKEU01000018">
    <property type="protein sequence ID" value="OFV71643.1"/>
    <property type="molecule type" value="Genomic_DNA"/>
</dbReference>
<comment type="caution">
    <text evidence="3">The sequence shown here is derived from an EMBL/GenBank/DDBJ whole genome shotgun (WGS) entry which is preliminary data.</text>
</comment>
<dbReference type="Pfam" id="PF25583">
    <property type="entry name" value="WCX"/>
    <property type="match status" value="1"/>
</dbReference>
<dbReference type="InterPro" id="IPR051534">
    <property type="entry name" value="CBASS_pafABC_assoc_protein"/>
</dbReference>
<dbReference type="RefSeq" id="WP_070370289.1">
    <property type="nucleotide sequence ID" value="NZ_LKEU01000018.1"/>
</dbReference>
<feature type="domain" description="WYL" evidence="1">
    <location>
        <begin position="150"/>
        <end position="208"/>
    </location>
</feature>
<organism evidence="3 4">
    <name type="scientific">Acetobacterium wieringae</name>
    <dbReference type="NCBI Taxonomy" id="52694"/>
    <lineage>
        <taxon>Bacteria</taxon>
        <taxon>Bacillati</taxon>
        <taxon>Bacillota</taxon>
        <taxon>Clostridia</taxon>
        <taxon>Eubacteriales</taxon>
        <taxon>Eubacteriaceae</taxon>
        <taxon>Acetobacterium</taxon>
    </lineage>
</organism>
<name>A0A1F2PJW8_9FIRM</name>
<dbReference type="PANTHER" id="PTHR34580">
    <property type="match status" value="1"/>
</dbReference>
<dbReference type="InterPro" id="IPR057727">
    <property type="entry name" value="WCX_dom"/>
</dbReference>
<proteinExistence type="predicted"/>
<gene>
    <name evidence="3" type="ORF">ACWI_09480</name>
</gene>
<evidence type="ECO:0000259" key="2">
    <source>
        <dbReference type="Pfam" id="PF25583"/>
    </source>
</evidence>